<dbReference type="PANTHER" id="PTHR30558">
    <property type="entry name" value="EXBD MEMBRANE COMPONENT OF PMF-DRIVEN MACROMOLECULE IMPORT SYSTEM"/>
    <property type="match status" value="1"/>
</dbReference>
<proteinExistence type="inferred from homology"/>
<dbReference type="KEGG" id="cav:M832_07590"/>
<evidence type="ECO:0000256" key="2">
    <source>
        <dbReference type="ARBA" id="ARBA00005811"/>
    </source>
</evidence>
<keyword evidence="4 7" id="KW-0812">Transmembrane</keyword>
<accession>W8JHF0</accession>
<dbReference type="GO" id="GO:0022857">
    <property type="term" value="F:transmembrane transporter activity"/>
    <property type="evidence" value="ECO:0007669"/>
    <property type="project" value="InterPro"/>
</dbReference>
<dbReference type="GO" id="GO:0005886">
    <property type="term" value="C:plasma membrane"/>
    <property type="evidence" value="ECO:0007669"/>
    <property type="project" value="UniProtKB-SubCell"/>
</dbReference>
<dbReference type="Pfam" id="PF02472">
    <property type="entry name" value="ExbD"/>
    <property type="match status" value="1"/>
</dbReference>
<gene>
    <name evidence="9" type="ORF">M832_07590</name>
</gene>
<protein>
    <submittedName>
        <fullName evidence="9">Biopolymer transport ExbD/TolR family protein</fullName>
    </submittedName>
</protein>
<dbReference type="GO" id="GO:0015031">
    <property type="term" value="P:protein transport"/>
    <property type="evidence" value="ECO:0007669"/>
    <property type="project" value="UniProtKB-KW"/>
</dbReference>
<evidence type="ECO:0000256" key="8">
    <source>
        <dbReference type="SAM" id="Phobius"/>
    </source>
</evidence>
<sequence>MKFHRSKISPNKAMKRTIIEDVEEESNVNLTPLIDIVFVILMAFMITMPLIRLDSITLAPGTEKHEALEKDETSTTVIKVFADCTISLNDQILSLRELKTQLTLLHQQYPQRIPLLLQDGNTPFKVYQEVKAIVESAGFHELHIALKS</sequence>
<comment type="similarity">
    <text evidence="2 7">Belongs to the ExbD/TolR family.</text>
</comment>
<evidence type="ECO:0000256" key="6">
    <source>
        <dbReference type="ARBA" id="ARBA00023136"/>
    </source>
</evidence>
<evidence type="ECO:0000256" key="5">
    <source>
        <dbReference type="ARBA" id="ARBA00022989"/>
    </source>
</evidence>
<dbReference type="EMBL" id="CP006571">
    <property type="protein sequence ID" value="AHK63610.1"/>
    <property type="molecule type" value="Genomic_DNA"/>
</dbReference>
<reference evidence="9 10" key="1">
    <citation type="journal article" date="2014" name="Syst. Appl. Microbiol.">
        <title>Evidence for the existence of two new members of the family Chlamydiaceae and proposal of Chlamydia avium sp. nov. and Chlamydia gallinacea sp. nov.</title>
        <authorList>
            <person name="Sachse K."/>
            <person name="Laroucau K."/>
            <person name="Riege K."/>
            <person name="Wehner S."/>
            <person name="Dilcher M."/>
            <person name="Creasy H.H."/>
            <person name="Weidmann M."/>
            <person name="Myers G."/>
            <person name="Vorimore F."/>
            <person name="Vicari N."/>
            <person name="Magnino S."/>
            <person name="Liebler-Tenorio E."/>
            <person name="Ruettger A."/>
            <person name="Bavoil P.M."/>
            <person name="Hufert F.T."/>
            <person name="Rossello-Mora R."/>
            <person name="Marz M."/>
        </authorList>
    </citation>
    <scope>NUCLEOTIDE SEQUENCE [LARGE SCALE GENOMIC DNA]</scope>
    <source>
        <strain evidence="9 10">10DC88</strain>
    </source>
</reference>
<evidence type="ECO:0000256" key="1">
    <source>
        <dbReference type="ARBA" id="ARBA00004162"/>
    </source>
</evidence>
<evidence type="ECO:0000313" key="10">
    <source>
        <dbReference type="Proteomes" id="UP000019433"/>
    </source>
</evidence>
<keyword evidence="7" id="KW-0813">Transport</keyword>
<dbReference type="STRING" id="1229831.M832_07590"/>
<keyword evidence="5 8" id="KW-1133">Transmembrane helix</keyword>
<dbReference type="AlphaFoldDB" id="W8JHF0"/>
<dbReference type="InterPro" id="IPR003400">
    <property type="entry name" value="ExbD"/>
</dbReference>
<dbReference type="PANTHER" id="PTHR30558:SF7">
    <property type="entry name" value="TOL-PAL SYSTEM PROTEIN TOLR"/>
    <property type="match status" value="1"/>
</dbReference>
<dbReference type="Proteomes" id="UP000019433">
    <property type="component" value="Chromosome"/>
</dbReference>
<evidence type="ECO:0000256" key="3">
    <source>
        <dbReference type="ARBA" id="ARBA00022475"/>
    </source>
</evidence>
<organism evidence="9 10">
    <name type="scientific">Chlamydia avium 10DC88</name>
    <dbReference type="NCBI Taxonomy" id="1229831"/>
    <lineage>
        <taxon>Bacteria</taxon>
        <taxon>Pseudomonadati</taxon>
        <taxon>Chlamydiota</taxon>
        <taxon>Chlamydiia</taxon>
        <taxon>Chlamydiales</taxon>
        <taxon>Chlamydiaceae</taxon>
        <taxon>Chlamydia/Chlamydophila group</taxon>
        <taxon>Chlamydia</taxon>
    </lineage>
</organism>
<keyword evidence="6 8" id="KW-0472">Membrane</keyword>
<keyword evidence="3" id="KW-1003">Cell membrane</keyword>
<dbReference type="HOGENOM" id="CLU_1882053_0_0_0"/>
<name>W8JHF0_9CHLA</name>
<evidence type="ECO:0000256" key="7">
    <source>
        <dbReference type="RuleBase" id="RU003879"/>
    </source>
</evidence>
<dbReference type="eggNOG" id="COG0848">
    <property type="taxonomic scope" value="Bacteria"/>
</dbReference>
<feature type="transmembrane region" description="Helical" evidence="8">
    <location>
        <begin position="30"/>
        <end position="51"/>
    </location>
</feature>
<dbReference type="PATRIC" id="fig|1229831.3.peg.759"/>
<evidence type="ECO:0000313" key="9">
    <source>
        <dbReference type="EMBL" id="AHK63610.1"/>
    </source>
</evidence>
<evidence type="ECO:0000256" key="4">
    <source>
        <dbReference type="ARBA" id="ARBA00022692"/>
    </source>
</evidence>
<comment type="subcellular location">
    <subcellularLocation>
        <location evidence="1">Cell membrane</location>
        <topology evidence="1">Single-pass membrane protein</topology>
    </subcellularLocation>
    <subcellularLocation>
        <location evidence="7">Cell membrane</location>
        <topology evidence="7">Single-pass type II membrane protein</topology>
    </subcellularLocation>
</comment>
<keyword evidence="7" id="KW-0653">Protein transport</keyword>